<reference evidence="7" key="1">
    <citation type="journal article" date="2013" name="Nat. Genet.">
        <title>The Capsella rubella genome and the genomic consequences of rapid mating system evolution.</title>
        <authorList>
            <person name="Slotte T."/>
            <person name="Hazzouri K.M."/>
            <person name="Agren J.A."/>
            <person name="Koenig D."/>
            <person name="Maumus F."/>
            <person name="Guo Y.L."/>
            <person name="Steige K."/>
            <person name="Platts A.E."/>
            <person name="Escobar J.S."/>
            <person name="Newman L.K."/>
            <person name="Wang W."/>
            <person name="Mandakova T."/>
            <person name="Vello E."/>
            <person name="Smith L.M."/>
            <person name="Henz S.R."/>
            <person name="Steffen J."/>
            <person name="Takuno S."/>
            <person name="Brandvain Y."/>
            <person name="Coop G."/>
            <person name="Andolfatto P."/>
            <person name="Hu T.T."/>
            <person name="Blanchette M."/>
            <person name="Clark R.M."/>
            <person name="Quesneville H."/>
            <person name="Nordborg M."/>
            <person name="Gaut B.S."/>
            <person name="Lysak M.A."/>
            <person name="Jenkins J."/>
            <person name="Grimwood J."/>
            <person name="Chapman J."/>
            <person name="Prochnik S."/>
            <person name="Shu S."/>
            <person name="Rokhsar D."/>
            <person name="Schmutz J."/>
            <person name="Weigel D."/>
            <person name="Wright S.I."/>
        </authorList>
    </citation>
    <scope>NUCLEOTIDE SEQUENCE [LARGE SCALE GENOMIC DNA]</scope>
    <source>
        <strain evidence="7">cv. Monte Gargano</strain>
    </source>
</reference>
<accession>R0HLM8</accession>
<dbReference type="SMART" id="SM00249">
    <property type="entry name" value="PHD"/>
    <property type="match status" value="3"/>
</dbReference>
<gene>
    <name evidence="6" type="ORF">CARUB_v10019568mg</name>
</gene>
<dbReference type="GO" id="GO:0008270">
    <property type="term" value="F:zinc ion binding"/>
    <property type="evidence" value="ECO:0007669"/>
    <property type="project" value="UniProtKB-KW"/>
</dbReference>
<sequence>ISKTSIHHTLVSFVCYDEFDDTYGCYACNGSSFGKECYYCYQCDRGYHKECVESPLQIKHPYHPEHSLQLFHYPPNHRNIECLCCGRVAKSLVYYCTTCQAIMHPSCAMLPIPFFLNQPKRYDHTLTFFHRQNFLVCDICGLLRKNDPTYICARCNFVSHKDCLYSPRIIKISRHNHRISYTSSLRSGDWSCGVCRQIHSRCATGKDVWDGKELEGVPEEDDIKQDARPFEIISDGVILYFFHQHHLRLEVNIPYNENNRCQVCVLPIFEGGFYSCIKCDDYIIHETCANAPRQVQHALYPHPLTLKAKSGYIDNHFICNACERFGSGYVYQCPIGECYFDLDVRCGASISEPFYYISHEHPLYIALGREEKPICHVCKRKDYKQLNCTTCNFIVCFNCYTLPYKARYKHDQHFLKLVFEKEACKKDWCEVCERDLGDTNTEVFYWCDECFTTFHLGEDPYMKPGQIFYVMGMEVEDFNKSNLSRPLCEYCNNLCRGKNYKTYNHTACSMKCAFKISKDIREQRLTI</sequence>
<dbReference type="Gene3D" id="3.30.40.10">
    <property type="entry name" value="Zinc/RING finger domain, C3HC4 (zinc finger)"/>
    <property type="match status" value="1"/>
</dbReference>
<dbReference type="PANTHER" id="PTHR32410:SF181">
    <property type="entry name" value="CYSTEINE_HISTIDINE-RICH C1 DOMAIN FAMILY PROTEIN"/>
    <property type="match status" value="1"/>
</dbReference>
<keyword evidence="3" id="KW-0863">Zinc-finger</keyword>
<keyword evidence="2" id="KW-0677">Repeat</keyword>
<dbReference type="EMBL" id="KB870809">
    <property type="protein sequence ID" value="EOA26135.1"/>
    <property type="molecule type" value="Genomic_DNA"/>
</dbReference>
<dbReference type="InterPro" id="IPR046349">
    <property type="entry name" value="C1-like_sf"/>
</dbReference>
<proteinExistence type="predicted"/>
<protein>
    <recommendedName>
        <fullName evidence="5">Zinc finger PHD-type domain-containing protein</fullName>
    </recommendedName>
</protein>
<evidence type="ECO:0000259" key="5">
    <source>
        <dbReference type="SMART" id="SM00249"/>
    </source>
</evidence>
<feature type="domain" description="Zinc finger PHD-type" evidence="5">
    <location>
        <begin position="260"/>
        <end position="323"/>
    </location>
</feature>
<name>R0HLM8_9BRAS</name>
<dbReference type="InterPro" id="IPR001965">
    <property type="entry name" value="Znf_PHD"/>
</dbReference>
<evidence type="ECO:0000256" key="4">
    <source>
        <dbReference type="ARBA" id="ARBA00022833"/>
    </source>
</evidence>
<keyword evidence="1" id="KW-0479">Metal-binding</keyword>
<feature type="domain" description="Zinc finger PHD-type" evidence="5">
    <location>
        <begin position="136"/>
        <end position="196"/>
    </location>
</feature>
<dbReference type="InterPro" id="IPR013083">
    <property type="entry name" value="Znf_RING/FYVE/PHD"/>
</dbReference>
<dbReference type="InterPro" id="IPR004146">
    <property type="entry name" value="DC1"/>
</dbReference>
<evidence type="ECO:0000313" key="7">
    <source>
        <dbReference type="Proteomes" id="UP000029121"/>
    </source>
</evidence>
<dbReference type="SUPFAM" id="SSF57889">
    <property type="entry name" value="Cysteine-rich domain"/>
    <property type="match status" value="5"/>
</dbReference>
<dbReference type="PANTHER" id="PTHR32410">
    <property type="entry name" value="CYSTEINE/HISTIDINE-RICH C1 DOMAIN FAMILY PROTEIN"/>
    <property type="match status" value="1"/>
</dbReference>
<dbReference type="InterPro" id="IPR053192">
    <property type="entry name" value="Vacuole_Formation_Reg"/>
</dbReference>
<keyword evidence="7" id="KW-1185">Reference proteome</keyword>
<evidence type="ECO:0000256" key="2">
    <source>
        <dbReference type="ARBA" id="ARBA00022737"/>
    </source>
</evidence>
<evidence type="ECO:0000256" key="3">
    <source>
        <dbReference type="ARBA" id="ARBA00022771"/>
    </source>
</evidence>
<evidence type="ECO:0000313" key="6">
    <source>
        <dbReference type="EMBL" id="EOA26135.1"/>
    </source>
</evidence>
<dbReference type="Proteomes" id="UP000029121">
    <property type="component" value="Unassembled WGS sequence"/>
</dbReference>
<dbReference type="AlphaFoldDB" id="R0HLM8"/>
<dbReference type="Pfam" id="PF03107">
    <property type="entry name" value="C1_2"/>
    <property type="match status" value="5"/>
</dbReference>
<organism evidence="6 7">
    <name type="scientific">Capsella rubella</name>
    <dbReference type="NCBI Taxonomy" id="81985"/>
    <lineage>
        <taxon>Eukaryota</taxon>
        <taxon>Viridiplantae</taxon>
        <taxon>Streptophyta</taxon>
        <taxon>Embryophyta</taxon>
        <taxon>Tracheophyta</taxon>
        <taxon>Spermatophyta</taxon>
        <taxon>Magnoliopsida</taxon>
        <taxon>eudicotyledons</taxon>
        <taxon>Gunneridae</taxon>
        <taxon>Pentapetalae</taxon>
        <taxon>rosids</taxon>
        <taxon>malvids</taxon>
        <taxon>Brassicales</taxon>
        <taxon>Brassicaceae</taxon>
        <taxon>Camelineae</taxon>
        <taxon>Capsella</taxon>
    </lineage>
</organism>
<evidence type="ECO:0000256" key="1">
    <source>
        <dbReference type="ARBA" id="ARBA00022723"/>
    </source>
</evidence>
<dbReference type="eggNOG" id="ENOG502SFKZ">
    <property type="taxonomic scope" value="Eukaryota"/>
</dbReference>
<feature type="non-terminal residue" evidence="6">
    <location>
        <position position="1"/>
    </location>
</feature>
<feature type="domain" description="Zinc finger PHD-type" evidence="5">
    <location>
        <begin position="24"/>
        <end position="100"/>
    </location>
</feature>
<keyword evidence="4" id="KW-0862">Zinc</keyword>